<dbReference type="GO" id="GO:0004519">
    <property type="term" value="F:endonuclease activity"/>
    <property type="evidence" value="ECO:0007669"/>
    <property type="project" value="UniProtKB-KW"/>
</dbReference>
<feature type="domain" description="HNH nuclease" evidence="1">
    <location>
        <begin position="47"/>
        <end position="101"/>
    </location>
</feature>
<accession>A0A919L1E6</accession>
<evidence type="ECO:0000313" key="2">
    <source>
        <dbReference type="EMBL" id="GHH80353.1"/>
    </source>
</evidence>
<reference evidence="2" key="1">
    <citation type="journal article" date="2014" name="Int. J. Syst. Evol. Microbiol.">
        <title>Complete genome sequence of Corynebacterium casei LMG S-19264T (=DSM 44701T), isolated from a smear-ripened cheese.</title>
        <authorList>
            <consortium name="US DOE Joint Genome Institute (JGI-PGF)"/>
            <person name="Walter F."/>
            <person name="Albersmeier A."/>
            <person name="Kalinowski J."/>
            <person name="Ruckert C."/>
        </authorList>
    </citation>
    <scope>NUCLEOTIDE SEQUENCE</scope>
    <source>
        <strain evidence="2">JCM 4646</strain>
    </source>
</reference>
<keyword evidence="2" id="KW-0378">Hydrolase</keyword>
<keyword evidence="2" id="KW-0540">Nuclease</keyword>
<name>A0A919L1E6_9ACTN</name>
<reference evidence="2" key="2">
    <citation type="submission" date="2020-09" db="EMBL/GenBank/DDBJ databases">
        <authorList>
            <person name="Sun Q."/>
            <person name="Ohkuma M."/>
        </authorList>
    </citation>
    <scope>NUCLEOTIDE SEQUENCE</scope>
    <source>
        <strain evidence="2">JCM 4646</strain>
    </source>
</reference>
<keyword evidence="2" id="KW-0255">Endonuclease</keyword>
<protein>
    <submittedName>
        <fullName evidence="2">HNH endonuclease</fullName>
    </submittedName>
</protein>
<dbReference type="AlphaFoldDB" id="A0A919L1E6"/>
<keyword evidence="3" id="KW-1185">Reference proteome</keyword>
<dbReference type="Proteomes" id="UP000617734">
    <property type="component" value="Unassembled WGS sequence"/>
</dbReference>
<gene>
    <name evidence="2" type="ORF">GCM10018781_60390</name>
</gene>
<evidence type="ECO:0000313" key="3">
    <source>
        <dbReference type="Proteomes" id="UP000617734"/>
    </source>
</evidence>
<comment type="caution">
    <text evidence="2">The sequence shown here is derived from an EMBL/GenBank/DDBJ whole genome shotgun (WGS) entry which is preliminary data.</text>
</comment>
<dbReference type="EMBL" id="BNBO01000046">
    <property type="protein sequence ID" value="GHH80353.1"/>
    <property type="molecule type" value="Genomic_DNA"/>
</dbReference>
<evidence type="ECO:0000259" key="1">
    <source>
        <dbReference type="SMART" id="SM00507"/>
    </source>
</evidence>
<dbReference type="InterPro" id="IPR003615">
    <property type="entry name" value="HNH_nuc"/>
</dbReference>
<organism evidence="2 3">
    <name type="scientific">Kitasatospora indigofera</name>
    <dbReference type="NCBI Taxonomy" id="67307"/>
    <lineage>
        <taxon>Bacteria</taxon>
        <taxon>Bacillati</taxon>
        <taxon>Actinomycetota</taxon>
        <taxon>Actinomycetes</taxon>
        <taxon>Kitasatosporales</taxon>
        <taxon>Streptomycetaceae</taxon>
        <taxon>Kitasatospora</taxon>
    </lineage>
</organism>
<proteinExistence type="predicted"/>
<dbReference type="Gene3D" id="1.10.30.50">
    <property type="match status" value="1"/>
</dbReference>
<sequence>MIPLHRIDLSPRVQGLLTRATGRVKTRGGTSAIARKTWKDADGTTKHVRQALESMARGAVRCMYCDDNRGMAIDHFEPLERAPLRAFEWLNHLLSCAYCNSDVKREEYPVDANGFCLLINPTIEDPAEHLQLMLASGEYEPVNGSPKGVESIRVFGLNRPDLIKGRQDAFDLACSNIRDWHFQRQSNDVRADRVAKALLDRPFIDVVHAMTRLKPSVAAIVVGQDTVPALVAWQAEYGL</sequence>
<dbReference type="SMART" id="SM00507">
    <property type="entry name" value="HNHc"/>
    <property type="match status" value="1"/>
</dbReference>